<dbReference type="GeneID" id="68313231"/>
<accession>A0A9P8DIW9</accession>
<dbReference type="KEGG" id="fmu:J7337_005375"/>
<evidence type="ECO:0000313" key="1">
    <source>
        <dbReference type="EMBL" id="KAG9502546.1"/>
    </source>
</evidence>
<dbReference type="PANTHER" id="PTHR40788">
    <property type="entry name" value="CLR5 DOMAIN-CONTAINING PROTEIN-RELATED"/>
    <property type="match status" value="1"/>
</dbReference>
<dbReference type="PANTHER" id="PTHR40788:SF2">
    <property type="entry name" value="CLR5 DOMAIN-CONTAINING PROTEIN"/>
    <property type="match status" value="1"/>
</dbReference>
<dbReference type="AlphaFoldDB" id="A0A9P8DIW9"/>
<comment type="caution">
    <text evidence="1">The sequence shown here is derived from an EMBL/GenBank/DDBJ whole genome shotgun (WGS) entry which is preliminary data.</text>
</comment>
<keyword evidence="2" id="KW-1185">Reference proteome</keyword>
<protein>
    <submittedName>
        <fullName evidence="1">Uncharacterized protein</fullName>
    </submittedName>
</protein>
<dbReference type="EMBL" id="JAHBCI010000004">
    <property type="protein sequence ID" value="KAG9502546.1"/>
    <property type="molecule type" value="Genomic_DNA"/>
</dbReference>
<dbReference type="Proteomes" id="UP000827133">
    <property type="component" value="Unassembled WGS sequence"/>
</dbReference>
<name>A0A9P8DIW9_9HYPO</name>
<evidence type="ECO:0000313" key="2">
    <source>
        <dbReference type="Proteomes" id="UP000827133"/>
    </source>
</evidence>
<dbReference type="RefSeq" id="XP_044681546.1">
    <property type="nucleotide sequence ID" value="XM_044823055.1"/>
</dbReference>
<sequence length="423" mass="49584">MVVEPPPSLLPSNTQTEELQTSLLEITFEAPYRVPTRLNFANLEKLFAARTAAAEDHVWTMRKDPNYFAEQVSDMYDHVQLIGDTREYKDKWGAGIGQVLANAYTMIEVFTEAHRITKRLCELQKNYASVINPTEKLPDEYNDQIRHFLSFPLTMREAVFLPKLELLIKRSPLFRAAIILWRFHSEDRDRPMTYNEQFLLMHVLRHLYDSRGLLDDDQDVVPDIFTMNMVMNDLELQTERDKTIRDLLSPTARVMMGDLTIIIQALHALERFEPWNRGFSAEVDDDSMDWSTEVIEARLGILRQIHEALESTSSPDLLPFVENKLVKFTYPEHRRRNKENVEMMRRAESNLNSFWARADRYLYERTKNMNESILMGLLKSPRVLQRTPEWVEPTKEKKKVLDIEQPLSTFFFGTSDDRDTKAS</sequence>
<gene>
    <name evidence="1" type="ORF">J7337_005375</name>
</gene>
<organism evidence="1 2">
    <name type="scientific">Fusarium musae</name>
    <dbReference type="NCBI Taxonomy" id="1042133"/>
    <lineage>
        <taxon>Eukaryota</taxon>
        <taxon>Fungi</taxon>
        <taxon>Dikarya</taxon>
        <taxon>Ascomycota</taxon>
        <taxon>Pezizomycotina</taxon>
        <taxon>Sordariomycetes</taxon>
        <taxon>Hypocreomycetidae</taxon>
        <taxon>Hypocreales</taxon>
        <taxon>Nectriaceae</taxon>
        <taxon>Fusarium</taxon>
    </lineage>
</organism>
<reference evidence="1" key="1">
    <citation type="journal article" date="2021" name="Mol. Plant Microbe Interact.">
        <title>Telomere to telomere genome assembly of Fusarium musae F31, causal agent of crown rot disease of banana.</title>
        <authorList>
            <person name="Degradi L."/>
            <person name="Tava V."/>
            <person name="Kunova A."/>
            <person name="Cortesi P."/>
            <person name="Saracchi M."/>
            <person name="Pasquali M."/>
        </authorList>
    </citation>
    <scope>NUCLEOTIDE SEQUENCE</scope>
    <source>
        <strain evidence="1">F31</strain>
    </source>
</reference>
<proteinExistence type="predicted"/>